<sequence>MKMIEKLKAETRELHEQIEDKNLARKIMDHSIDLNTYKILLLQNYIAYRETESEIQKFLPGYEGKKHRQLRQDLAQLGISENIPAKNGIFECHSKAEALGAAYVVEGSALGGMVLAKNLQKCTALAEVPRHFFFNGDKNNMQDWKAFKEELENCHFTTSEEELAIEKAKGTFRFFEHIFDTHFENSLDPTFEDQR</sequence>
<dbReference type="InterPro" id="IPR016084">
    <property type="entry name" value="Haem_Oase-like_multi-hlx"/>
</dbReference>
<protein>
    <submittedName>
        <fullName evidence="1">Biliverdin-producing heme oxygenase</fullName>
    </submittedName>
</protein>
<evidence type="ECO:0000313" key="1">
    <source>
        <dbReference type="EMBL" id="UZH54897.1"/>
    </source>
</evidence>
<dbReference type="Proteomes" id="UP001163981">
    <property type="component" value="Chromosome"/>
</dbReference>
<dbReference type="CDD" id="cd19166">
    <property type="entry name" value="HemeO-bac"/>
    <property type="match status" value="1"/>
</dbReference>
<keyword evidence="2" id="KW-1185">Reference proteome</keyword>
<reference evidence="1" key="1">
    <citation type="submission" date="2021-02" db="EMBL/GenBank/DDBJ databases">
        <title>Salinimicrobium sp. nov. isolated from seawater in Tongyeong, Republic of Korea.</title>
        <authorList>
            <person name="Lee S.-J."/>
        </authorList>
    </citation>
    <scope>NUCLEOTIDE SEQUENCE</scope>
    <source>
        <strain evidence="1">HN-2-9-2</strain>
    </source>
</reference>
<gene>
    <name evidence="1" type="ORF">JRG66_13125</name>
</gene>
<proteinExistence type="predicted"/>
<dbReference type="RefSeq" id="WP_265163239.1">
    <property type="nucleotide sequence ID" value="NZ_CP069620.1"/>
</dbReference>
<accession>A0ABY6NPU9</accession>
<dbReference type="InterPro" id="IPR016053">
    <property type="entry name" value="Haem_Oase-like"/>
</dbReference>
<dbReference type="Gene3D" id="1.20.910.10">
    <property type="entry name" value="Heme oxygenase-like"/>
    <property type="match status" value="1"/>
</dbReference>
<organism evidence="1 2">
    <name type="scientific">Salinimicrobium tongyeongense</name>
    <dbReference type="NCBI Taxonomy" id="2809707"/>
    <lineage>
        <taxon>Bacteria</taxon>
        <taxon>Pseudomonadati</taxon>
        <taxon>Bacteroidota</taxon>
        <taxon>Flavobacteriia</taxon>
        <taxon>Flavobacteriales</taxon>
        <taxon>Flavobacteriaceae</taxon>
        <taxon>Salinimicrobium</taxon>
    </lineage>
</organism>
<dbReference type="EMBL" id="CP069620">
    <property type="protein sequence ID" value="UZH54897.1"/>
    <property type="molecule type" value="Genomic_DNA"/>
</dbReference>
<name>A0ABY6NPU9_9FLAO</name>
<evidence type="ECO:0000313" key="2">
    <source>
        <dbReference type="Proteomes" id="UP001163981"/>
    </source>
</evidence>
<dbReference type="Pfam" id="PF01126">
    <property type="entry name" value="Heme_oxygenase"/>
    <property type="match status" value="1"/>
</dbReference>
<dbReference type="SUPFAM" id="SSF48613">
    <property type="entry name" value="Heme oxygenase-like"/>
    <property type="match status" value="1"/>
</dbReference>